<feature type="domain" description="Peptidase S1" evidence="3">
    <location>
        <begin position="1"/>
        <end position="223"/>
    </location>
</feature>
<comment type="similarity">
    <text evidence="2">Belongs to the peptidase S1 family. CLIP subfamily.</text>
</comment>
<sequence>CLAVLISRQHLLAPAQCFSESEMRATTVRWALLGDWNPLNPYMEHDCDAQQRCSHEPQLTAIDEIIVHPNYDDRLLANNLSILKLAQAVATSSFIRPICLLARQPVTYSSQRFIYAGFALDESIAYKLKAETQTQSTMSCRETLLRQNFIRAAFALSVYPVCGNSNQTTPLVSGAALMGVNVENAQPQSYYLAGLLLSMTSQNNSLIFIRVQPHIEWIERSLRSMTAVE</sequence>
<comment type="caution">
    <text evidence="4">The sequence shown here is derived from an EMBL/GenBank/DDBJ whole genome shotgun (WGS) entry which is preliminary data.</text>
</comment>
<dbReference type="GO" id="GO:0004252">
    <property type="term" value="F:serine-type endopeptidase activity"/>
    <property type="evidence" value="ECO:0007669"/>
    <property type="project" value="InterPro"/>
</dbReference>
<dbReference type="EMBL" id="JAJJHW010000824">
    <property type="protein sequence ID" value="KAH8381700.1"/>
    <property type="molecule type" value="Genomic_DNA"/>
</dbReference>
<dbReference type="InterPro" id="IPR051487">
    <property type="entry name" value="Ser/Thr_Proteases_Immune/Dev"/>
</dbReference>
<evidence type="ECO:0000313" key="5">
    <source>
        <dbReference type="Proteomes" id="UP001200034"/>
    </source>
</evidence>
<dbReference type="SUPFAM" id="SSF50494">
    <property type="entry name" value="Trypsin-like serine proteases"/>
    <property type="match status" value="1"/>
</dbReference>
<evidence type="ECO:0000313" key="4">
    <source>
        <dbReference type="EMBL" id="KAH8381700.1"/>
    </source>
</evidence>
<evidence type="ECO:0000256" key="1">
    <source>
        <dbReference type="ARBA" id="ARBA00023157"/>
    </source>
</evidence>
<dbReference type="AlphaFoldDB" id="A0AAD4PQ94"/>
<gene>
    <name evidence="4" type="ORF">KR093_010804</name>
</gene>
<dbReference type="PANTHER" id="PTHR24256">
    <property type="entry name" value="TRYPTASE-RELATED"/>
    <property type="match status" value="1"/>
</dbReference>
<reference evidence="4" key="1">
    <citation type="journal article" date="2021" name="Mol. Ecol. Resour.">
        <title>Phylogenomic analyses of the genus Drosophila reveals genomic signals of climate adaptation.</title>
        <authorList>
            <person name="Li F."/>
            <person name="Rane R.V."/>
            <person name="Luria V."/>
            <person name="Xiong Z."/>
            <person name="Chen J."/>
            <person name="Li Z."/>
            <person name="Catullo R.A."/>
            <person name="Griffin P.C."/>
            <person name="Schiffer M."/>
            <person name="Pearce S."/>
            <person name="Lee S.F."/>
            <person name="McElroy K."/>
            <person name="Stocker A."/>
            <person name="Shirriffs J."/>
            <person name="Cockerell F."/>
            <person name="Coppin C."/>
            <person name="Sgro C.M."/>
            <person name="Karger A."/>
            <person name="Cain J.W."/>
            <person name="Weber J.A."/>
            <person name="Santpere G."/>
            <person name="Kirschner M.W."/>
            <person name="Hoffmann A.A."/>
            <person name="Oakeshott J.G."/>
            <person name="Zhang G."/>
        </authorList>
    </citation>
    <scope>NUCLEOTIDE SEQUENCE</scope>
    <source>
        <strain evidence="4">BGI-SZ-2011g</strain>
    </source>
</reference>
<organism evidence="4 5">
    <name type="scientific">Drosophila rubida</name>
    <dbReference type="NCBI Taxonomy" id="30044"/>
    <lineage>
        <taxon>Eukaryota</taxon>
        <taxon>Metazoa</taxon>
        <taxon>Ecdysozoa</taxon>
        <taxon>Arthropoda</taxon>
        <taxon>Hexapoda</taxon>
        <taxon>Insecta</taxon>
        <taxon>Pterygota</taxon>
        <taxon>Neoptera</taxon>
        <taxon>Endopterygota</taxon>
        <taxon>Diptera</taxon>
        <taxon>Brachycera</taxon>
        <taxon>Muscomorpha</taxon>
        <taxon>Ephydroidea</taxon>
        <taxon>Drosophilidae</taxon>
        <taxon>Drosophila</taxon>
    </lineage>
</organism>
<feature type="non-terminal residue" evidence="4">
    <location>
        <position position="1"/>
    </location>
</feature>
<dbReference type="InterPro" id="IPR009003">
    <property type="entry name" value="Peptidase_S1_PA"/>
</dbReference>
<dbReference type="PROSITE" id="PS50240">
    <property type="entry name" value="TRYPSIN_DOM"/>
    <property type="match status" value="1"/>
</dbReference>
<dbReference type="InterPro" id="IPR001254">
    <property type="entry name" value="Trypsin_dom"/>
</dbReference>
<protein>
    <recommendedName>
        <fullName evidence="3">Peptidase S1 domain-containing protein</fullName>
    </recommendedName>
</protein>
<dbReference type="GO" id="GO:0006508">
    <property type="term" value="P:proteolysis"/>
    <property type="evidence" value="ECO:0007669"/>
    <property type="project" value="InterPro"/>
</dbReference>
<proteinExistence type="inferred from homology"/>
<accession>A0AAD4PQ94</accession>
<keyword evidence="1" id="KW-1015">Disulfide bond</keyword>
<dbReference type="Proteomes" id="UP001200034">
    <property type="component" value="Unassembled WGS sequence"/>
</dbReference>
<dbReference type="InterPro" id="IPR043504">
    <property type="entry name" value="Peptidase_S1_PA_chymotrypsin"/>
</dbReference>
<name>A0AAD4PQ94_9MUSC</name>
<feature type="non-terminal residue" evidence="4">
    <location>
        <position position="229"/>
    </location>
</feature>
<keyword evidence="5" id="KW-1185">Reference proteome</keyword>
<evidence type="ECO:0000259" key="3">
    <source>
        <dbReference type="PROSITE" id="PS50240"/>
    </source>
</evidence>
<dbReference type="Pfam" id="PF00089">
    <property type="entry name" value="Trypsin"/>
    <property type="match status" value="1"/>
</dbReference>
<dbReference type="Gene3D" id="2.40.10.10">
    <property type="entry name" value="Trypsin-like serine proteases"/>
    <property type="match status" value="2"/>
</dbReference>
<evidence type="ECO:0000256" key="2">
    <source>
        <dbReference type="ARBA" id="ARBA00024195"/>
    </source>
</evidence>